<dbReference type="InterPro" id="IPR026444">
    <property type="entry name" value="Secre_tail"/>
</dbReference>
<dbReference type="NCBIfam" id="TIGR04183">
    <property type="entry name" value="Por_Secre_tail"/>
    <property type="match status" value="1"/>
</dbReference>
<evidence type="ECO:0000256" key="10">
    <source>
        <dbReference type="SAM" id="MobiDB-lite"/>
    </source>
</evidence>
<dbReference type="CDD" id="cd04080">
    <property type="entry name" value="CBM6_cellulase-like"/>
    <property type="match status" value="1"/>
</dbReference>
<dbReference type="PROSITE" id="PS52008">
    <property type="entry name" value="GH81"/>
    <property type="match status" value="1"/>
</dbReference>
<feature type="chain" id="PRO_5015732339" description="glucan endo-1,3-beta-D-glucosidase" evidence="11">
    <location>
        <begin position="28"/>
        <end position="1245"/>
    </location>
</feature>
<feature type="region of interest" description="Disordered" evidence="10">
    <location>
        <begin position="43"/>
        <end position="65"/>
    </location>
</feature>
<feature type="signal peptide" evidence="11">
    <location>
        <begin position="1"/>
        <end position="27"/>
    </location>
</feature>
<dbReference type="SUPFAM" id="SSF49785">
    <property type="entry name" value="Galactose-binding domain-like"/>
    <property type="match status" value="1"/>
</dbReference>
<dbReference type="RefSeq" id="WP_109404327.1">
    <property type="nucleotide sequence ID" value="NZ_QFFG01000002.1"/>
</dbReference>
<dbReference type="EMBL" id="QFFG01000002">
    <property type="protein sequence ID" value="PWG05996.1"/>
    <property type="molecule type" value="Genomic_DNA"/>
</dbReference>
<evidence type="ECO:0000256" key="4">
    <source>
        <dbReference type="ARBA" id="ARBA00022729"/>
    </source>
</evidence>
<dbReference type="GO" id="GO:0000272">
    <property type="term" value="P:polysaccharide catabolic process"/>
    <property type="evidence" value="ECO:0007669"/>
    <property type="project" value="UniProtKB-KW"/>
</dbReference>
<dbReference type="Pfam" id="PF03422">
    <property type="entry name" value="CBM_6"/>
    <property type="match status" value="1"/>
</dbReference>
<dbReference type="Pfam" id="PF18962">
    <property type="entry name" value="Por_Secre_tail"/>
    <property type="match status" value="1"/>
</dbReference>
<dbReference type="PROSITE" id="PS51175">
    <property type="entry name" value="CBM6"/>
    <property type="match status" value="1"/>
</dbReference>
<evidence type="ECO:0000256" key="11">
    <source>
        <dbReference type="SAM" id="SignalP"/>
    </source>
</evidence>
<dbReference type="InterPro" id="IPR040720">
    <property type="entry name" value="GH81_C"/>
</dbReference>
<dbReference type="GO" id="GO:0052861">
    <property type="term" value="F:endo-1,3(4)-beta-glucanase activity"/>
    <property type="evidence" value="ECO:0007669"/>
    <property type="project" value="InterPro"/>
</dbReference>
<dbReference type="PANTHER" id="PTHR31983">
    <property type="entry name" value="ENDO-1,3(4)-BETA-GLUCANASE 1"/>
    <property type="match status" value="1"/>
</dbReference>
<dbReference type="GO" id="GO:0030246">
    <property type="term" value="F:carbohydrate binding"/>
    <property type="evidence" value="ECO:0007669"/>
    <property type="project" value="InterPro"/>
</dbReference>
<keyword evidence="14" id="KW-1185">Reference proteome</keyword>
<dbReference type="Gene3D" id="2.60.120.260">
    <property type="entry name" value="Galactose-binding domain-like"/>
    <property type="match status" value="2"/>
</dbReference>
<reference evidence="13 14" key="1">
    <citation type="submission" date="2018-05" db="EMBL/GenBank/DDBJ databases">
        <title>Polaribacter aquimarinus sp. nov., isolated from sediment in a sediment of sea.</title>
        <authorList>
            <person name="Lu D."/>
        </authorList>
    </citation>
    <scope>NUCLEOTIDE SEQUENCE [LARGE SCALE GENOMIC DNA]</scope>
    <source>
        <strain evidence="13 14">ZY113</strain>
    </source>
</reference>
<dbReference type="Gene3D" id="2.60.40.10">
    <property type="entry name" value="Immunoglobulins"/>
    <property type="match status" value="1"/>
</dbReference>
<protein>
    <recommendedName>
        <fullName evidence="3">glucan endo-1,3-beta-D-glucosidase</fullName>
        <ecNumber evidence="3">3.2.1.39</ecNumber>
    </recommendedName>
</protein>
<comment type="similarity">
    <text evidence="2">Belongs to the glycosyl hydrolase 81 family.</text>
</comment>
<keyword evidence="5" id="KW-0378">Hydrolase</keyword>
<name>A0A2U2JCC1_9FLAO</name>
<evidence type="ECO:0000313" key="13">
    <source>
        <dbReference type="EMBL" id="PWG05996.1"/>
    </source>
</evidence>
<evidence type="ECO:0000256" key="3">
    <source>
        <dbReference type="ARBA" id="ARBA00012780"/>
    </source>
</evidence>
<dbReference type="GO" id="GO:0042973">
    <property type="term" value="F:glucan endo-1,3-beta-D-glucosidase activity"/>
    <property type="evidence" value="ECO:0007669"/>
    <property type="project" value="UniProtKB-EC"/>
</dbReference>
<dbReference type="InterPro" id="IPR008979">
    <property type="entry name" value="Galactose-bd-like_sf"/>
</dbReference>
<keyword evidence="8" id="KW-0961">Cell wall biogenesis/degradation</keyword>
<dbReference type="InterPro" id="IPR013783">
    <property type="entry name" value="Ig-like_fold"/>
</dbReference>
<evidence type="ECO:0000256" key="2">
    <source>
        <dbReference type="ARBA" id="ARBA00010730"/>
    </source>
</evidence>
<organism evidence="13 14">
    <name type="scientific">Polaribacter aquimarinus</name>
    <dbReference type="NCBI Taxonomy" id="2100726"/>
    <lineage>
        <taxon>Bacteria</taxon>
        <taxon>Pseudomonadati</taxon>
        <taxon>Bacteroidota</taxon>
        <taxon>Flavobacteriia</taxon>
        <taxon>Flavobacteriales</taxon>
        <taxon>Flavobacteriaceae</taxon>
    </lineage>
</organism>
<keyword evidence="6" id="KW-0119">Carbohydrate metabolism</keyword>
<evidence type="ECO:0000256" key="7">
    <source>
        <dbReference type="ARBA" id="ARBA00023295"/>
    </source>
</evidence>
<dbReference type="SMART" id="SM00606">
    <property type="entry name" value="CBD_IV"/>
    <property type="match status" value="1"/>
</dbReference>
<proteinExistence type="inferred from homology"/>
<evidence type="ECO:0000256" key="6">
    <source>
        <dbReference type="ARBA" id="ARBA00023277"/>
    </source>
</evidence>
<dbReference type="GO" id="GO:0071555">
    <property type="term" value="P:cell wall organization"/>
    <property type="evidence" value="ECO:0007669"/>
    <property type="project" value="UniProtKB-KW"/>
</dbReference>
<dbReference type="OrthoDB" id="9800925at2"/>
<keyword evidence="4 11" id="KW-0732">Signal</keyword>
<dbReference type="Proteomes" id="UP000245670">
    <property type="component" value="Unassembled WGS sequence"/>
</dbReference>
<feature type="domain" description="CBM6" evidence="12">
    <location>
        <begin position="874"/>
        <end position="995"/>
    </location>
</feature>
<evidence type="ECO:0000256" key="9">
    <source>
        <dbReference type="ARBA" id="ARBA00023326"/>
    </source>
</evidence>
<dbReference type="Pfam" id="PF17652">
    <property type="entry name" value="Glyco_hydro81C"/>
    <property type="match status" value="1"/>
</dbReference>
<dbReference type="InterPro" id="IPR005084">
    <property type="entry name" value="CBM6"/>
</dbReference>
<evidence type="ECO:0000256" key="5">
    <source>
        <dbReference type="ARBA" id="ARBA00022801"/>
    </source>
</evidence>
<evidence type="ECO:0000256" key="1">
    <source>
        <dbReference type="ARBA" id="ARBA00000382"/>
    </source>
</evidence>
<dbReference type="Pfam" id="PF17957">
    <property type="entry name" value="Big_7"/>
    <property type="match status" value="1"/>
</dbReference>
<accession>A0A2U2JCC1</accession>
<gene>
    <name evidence="13" type="ORF">DIS07_06055</name>
</gene>
<keyword evidence="9" id="KW-0624">Polysaccharide degradation</keyword>
<keyword evidence="7" id="KW-0326">Glycosidase</keyword>
<evidence type="ECO:0000259" key="12">
    <source>
        <dbReference type="PROSITE" id="PS51175"/>
    </source>
</evidence>
<comment type="catalytic activity">
    <reaction evidence="1">
        <text>Hydrolysis of (1-&gt;3)-beta-D-glucosidic linkages in (1-&gt;3)-beta-D-glucans.</text>
        <dbReference type="EC" id="3.2.1.39"/>
    </reaction>
</comment>
<dbReference type="InterPro" id="IPR005200">
    <property type="entry name" value="Endo-beta-glucanase"/>
</dbReference>
<dbReference type="EC" id="3.2.1.39" evidence="3"/>
<dbReference type="InterPro" id="IPR006584">
    <property type="entry name" value="Cellulose-bd_IV"/>
</dbReference>
<dbReference type="PANTHER" id="PTHR31983:SF0">
    <property type="entry name" value="GLUCAN ENDO-1,3-BETA-D-GLUCOSIDASE 2"/>
    <property type="match status" value="1"/>
</dbReference>
<sequence length="1245" mass="138449">MKLSSNSILKKTLFLLLLLITFFNTSSQTTVGSGSYTTNYPGADSAGRNGFPSGAPQTSGNAATKPVPTNDWWSTLIKSNHADNLFNYPMTMKTTDNGLIVTYIPWGPIGDSSPIEIGLENLSTTKTTVSNFSDWTVTMNWNDGTNEMEATSGIGMPFLYFSKNTNATVKINIKSGNVSISNEMITIENAVNGADFVIYAPTGSSWSKSGTIYSSVLNGKNYWSMAMLPQSTTNVNSVAQEYKKYAYVFPTETTTNWSYNASTSKVTSTFAVTTDVKEGSNSNVLLGLLPHQWANLATNSANPSGYSYQNVRGEIKTLEGNEFTVENTFRGILPTLPNLSQYSNSFKPHELNAKIASIENDGLATWTDSYNEGQVMNRLIQTARIANQKGNIVARDKIIATIKERLEDWLSYQNGEVAFLFYYNNSWSTMLGYPAGHGQDNNINDHHFHWGYFIHAAAFLEQFKPGWASQWGEMVNLLIRDAASPNRNDDTFPFLRNFSPYAGHSWANGFATFPQGNDQESTSESMQFASSLIHWGTITENDEIRDLGIYIYTTEQTAIEEYWFDMYKRNFQSNQQYSLVSRVWGNSYDNGTFWTSDITASYVIELYPMHAGSLYLGHNTNYVQTIWDELKQYTGILNPNDTNPNLWHDTIWKYLSFLDPDEALNLYDLSSNRTLKFGISDAQTYHWLHTMKALGKIDATITADYPIAAVFSDNGTKTYVAHNYSDNQITVTYSDGFQLTVPANQMATNRGNAISGIIEADKTQTSIGGTINLTVNTSANGITKVEFYNNDVLLGEDTAAPYNYSAANLTAGIYGMYAKIYTSSGFNYTNVINIQVGDQKPYNNIVHAIPGIIEAGHYDEFEGGVGQNISYFDASVNNEGDFRTTEYVDAITVANEGATVGWISAGEWLEYTINVQSSGCYALKMRFASGNSNEGGPIHFEIDGQKVSDDIRFNATGGWNNWNSKTVNIELTQGTHILKMVVDQGEFNIGKMEFTTNGSSCPVAQENSLPFDFETFPKTSDFNNFDGGTTTVETVTSPQNNGNSSTNLAKIVRNGGQPWAGSYVNLTNPLNFSNNKYITLKVWTEAPIGTKMQIKLEQQNGNSAFALVTNTTVSGNWETLFWDFSQLGASPYDKLVFMFDIDKVGDGSNTSTFYFDDVQQTNTLNTPIFSIDDTRIYPNPVKNKLVIQSNKNEIQKVEIYSLLGKKLKVINQNFKEINVEDLSSGLYLLKVYSENQSFTTKILKE</sequence>
<comment type="caution">
    <text evidence="13">The sequence shown here is derived from an EMBL/GenBank/DDBJ whole genome shotgun (WGS) entry which is preliminary data.</text>
</comment>
<dbReference type="AlphaFoldDB" id="A0A2U2JCC1"/>
<evidence type="ECO:0000256" key="8">
    <source>
        <dbReference type="ARBA" id="ARBA00023316"/>
    </source>
</evidence>
<evidence type="ECO:0000313" key="14">
    <source>
        <dbReference type="Proteomes" id="UP000245670"/>
    </source>
</evidence>